<dbReference type="SMART" id="SM00671">
    <property type="entry name" value="SEL1"/>
    <property type="match status" value="3"/>
</dbReference>
<dbReference type="OrthoDB" id="42606at2759"/>
<evidence type="ECO:0000256" key="1">
    <source>
        <dbReference type="SAM" id="MobiDB-lite"/>
    </source>
</evidence>
<dbReference type="STRING" id="556484.B7FSS7"/>
<sequence>MEHQYPSGYTESDRFHQCLEYHRYLLSDYIRRWQGAEAELTSDSISWPRKVPTADEIASLELDLCFCLKSPAYENHLRSCQDKQFRIASFYLSEQTNKQHQLKGYKMVKELAEHGHPDGMCFYGIILNNGRFAGVDANPEQAVIWWRRSVDYHKHISATYELALALYTGEGVAENPALAVSFFGRAAHLGHAGAAYMLGECLLDGVGAERDRASALEWLVTAAELGHHLARDRVIVILQQDYDQLDEGLEHNDELEETKKWVNGENEEKVRDVNIERRFTIGGGSSNPQVLARRKTKVEESRDKRESVIDD</sequence>
<dbReference type="Pfam" id="PF08238">
    <property type="entry name" value="Sel1"/>
    <property type="match status" value="3"/>
</dbReference>
<dbReference type="AlphaFoldDB" id="B7FSS7"/>
<keyword evidence="3" id="KW-1185">Reference proteome</keyword>
<dbReference type="EMBL" id="CM000606">
    <property type="protein sequence ID" value="EEC50531.1"/>
    <property type="molecule type" value="Genomic_DNA"/>
</dbReference>
<dbReference type="InParanoid" id="B7FSS7"/>
<proteinExistence type="predicted"/>
<reference evidence="3" key="2">
    <citation type="submission" date="2008-08" db="EMBL/GenBank/DDBJ databases">
        <authorList>
            <consortium name="Diatom Consortium"/>
            <person name="Grigoriev I."/>
            <person name="Grimwood J."/>
            <person name="Kuo A."/>
            <person name="Otillar R.P."/>
            <person name="Salamov A."/>
            <person name="Detter J.C."/>
            <person name="Lindquist E."/>
            <person name="Shapiro H."/>
            <person name="Lucas S."/>
            <person name="Glavina del Rio T."/>
            <person name="Pitluck S."/>
            <person name="Rokhsar D."/>
            <person name="Bowler C."/>
        </authorList>
    </citation>
    <scope>GENOME REANNOTATION</scope>
    <source>
        <strain evidence="3">CCAP 1055/1</strain>
    </source>
</reference>
<dbReference type="InterPro" id="IPR011990">
    <property type="entry name" value="TPR-like_helical_dom_sf"/>
</dbReference>
<dbReference type="OMA" id="YHKHISA"/>
<dbReference type="PANTHER" id="PTHR43628:SF1">
    <property type="entry name" value="CHITIN SYNTHASE REGULATORY FACTOR 2-RELATED"/>
    <property type="match status" value="1"/>
</dbReference>
<dbReference type="Proteomes" id="UP000000759">
    <property type="component" value="Chromosome 2"/>
</dbReference>
<dbReference type="InterPro" id="IPR052945">
    <property type="entry name" value="Mitotic_Regulator"/>
</dbReference>
<name>B7FSS7_PHATC</name>
<evidence type="ECO:0000313" key="3">
    <source>
        <dbReference type="Proteomes" id="UP000000759"/>
    </source>
</evidence>
<dbReference type="PaxDb" id="2850-Phatr32841"/>
<dbReference type="RefSeq" id="XP_002177717.1">
    <property type="nucleotide sequence ID" value="XM_002177681.1"/>
</dbReference>
<evidence type="ECO:0000313" key="2">
    <source>
        <dbReference type="EMBL" id="EEC50531.1"/>
    </source>
</evidence>
<dbReference type="GeneID" id="7197322"/>
<dbReference type="PANTHER" id="PTHR43628">
    <property type="entry name" value="ACTIVATOR OF C KINASE PROTEIN 1-RELATED"/>
    <property type="match status" value="1"/>
</dbReference>
<dbReference type="KEGG" id="pti:PHATRDRAFT_32841"/>
<reference evidence="2 3" key="1">
    <citation type="journal article" date="2008" name="Nature">
        <title>The Phaeodactylum genome reveals the evolutionary history of diatom genomes.</title>
        <authorList>
            <person name="Bowler C."/>
            <person name="Allen A.E."/>
            <person name="Badger J.H."/>
            <person name="Grimwood J."/>
            <person name="Jabbari K."/>
            <person name="Kuo A."/>
            <person name="Maheswari U."/>
            <person name="Martens C."/>
            <person name="Maumus F."/>
            <person name="Otillar R.P."/>
            <person name="Rayko E."/>
            <person name="Salamov A."/>
            <person name="Vandepoele K."/>
            <person name="Beszteri B."/>
            <person name="Gruber A."/>
            <person name="Heijde M."/>
            <person name="Katinka M."/>
            <person name="Mock T."/>
            <person name="Valentin K."/>
            <person name="Verret F."/>
            <person name="Berges J.A."/>
            <person name="Brownlee C."/>
            <person name="Cadoret J.P."/>
            <person name="Chiovitti A."/>
            <person name="Choi C.J."/>
            <person name="Coesel S."/>
            <person name="De Martino A."/>
            <person name="Detter J.C."/>
            <person name="Durkin C."/>
            <person name="Falciatore A."/>
            <person name="Fournet J."/>
            <person name="Haruta M."/>
            <person name="Huysman M.J."/>
            <person name="Jenkins B.D."/>
            <person name="Jiroutova K."/>
            <person name="Jorgensen R.E."/>
            <person name="Joubert Y."/>
            <person name="Kaplan A."/>
            <person name="Kroger N."/>
            <person name="Kroth P.G."/>
            <person name="La Roche J."/>
            <person name="Lindquist E."/>
            <person name="Lommer M."/>
            <person name="Martin-Jezequel V."/>
            <person name="Lopez P.J."/>
            <person name="Lucas S."/>
            <person name="Mangogna M."/>
            <person name="McGinnis K."/>
            <person name="Medlin L.K."/>
            <person name="Montsant A."/>
            <person name="Oudot-Le Secq M.P."/>
            <person name="Napoli C."/>
            <person name="Obornik M."/>
            <person name="Parker M.S."/>
            <person name="Petit J.L."/>
            <person name="Porcel B.M."/>
            <person name="Poulsen N."/>
            <person name="Robison M."/>
            <person name="Rychlewski L."/>
            <person name="Rynearson T.A."/>
            <person name="Schmutz J."/>
            <person name="Shapiro H."/>
            <person name="Siaut M."/>
            <person name="Stanley M."/>
            <person name="Sussman M.R."/>
            <person name="Taylor A.R."/>
            <person name="Vardi A."/>
            <person name="von Dassow P."/>
            <person name="Vyverman W."/>
            <person name="Willis A."/>
            <person name="Wyrwicz L.S."/>
            <person name="Rokhsar D.S."/>
            <person name="Weissenbach J."/>
            <person name="Armbrust E.V."/>
            <person name="Green B.R."/>
            <person name="Van de Peer Y."/>
            <person name="Grigoriev I.V."/>
        </authorList>
    </citation>
    <scope>NUCLEOTIDE SEQUENCE [LARGE SCALE GENOMIC DNA]</scope>
    <source>
        <strain evidence="2 3">CCAP 1055/1</strain>
    </source>
</reference>
<feature type="region of interest" description="Disordered" evidence="1">
    <location>
        <begin position="280"/>
        <end position="311"/>
    </location>
</feature>
<gene>
    <name evidence="2" type="ORF">PHATRDRAFT_32841</name>
</gene>
<dbReference type="SUPFAM" id="SSF81901">
    <property type="entry name" value="HCP-like"/>
    <property type="match status" value="1"/>
</dbReference>
<dbReference type="InterPro" id="IPR006597">
    <property type="entry name" value="Sel1-like"/>
</dbReference>
<accession>B7FSS7</accession>
<dbReference type="eggNOG" id="ENOG502RRAU">
    <property type="taxonomic scope" value="Eukaryota"/>
</dbReference>
<organism evidence="2 3">
    <name type="scientific">Phaeodactylum tricornutum (strain CCAP 1055/1)</name>
    <dbReference type="NCBI Taxonomy" id="556484"/>
    <lineage>
        <taxon>Eukaryota</taxon>
        <taxon>Sar</taxon>
        <taxon>Stramenopiles</taxon>
        <taxon>Ochrophyta</taxon>
        <taxon>Bacillariophyta</taxon>
        <taxon>Bacillariophyceae</taxon>
        <taxon>Bacillariophycidae</taxon>
        <taxon>Naviculales</taxon>
        <taxon>Phaeodactylaceae</taxon>
        <taxon>Phaeodactylum</taxon>
    </lineage>
</organism>
<feature type="compositionally biased region" description="Basic and acidic residues" evidence="1">
    <location>
        <begin position="297"/>
        <end position="311"/>
    </location>
</feature>
<dbReference type="Gene3D" id="1.25.40.10">
    <property type="entry name" value="Tetratricopeptide repeat domain"/>
    <property type="match status" value="1"/>
</dbReference>
<protein>
    <submittedName>
        <fullName evidence="2">Uncharacterized protein</fullName>
    </submittedName>
</protein>
<dbReference type="HOGENOM" id="CLU_1013684_0_0_1"/>